<evidence type="ECO:0000256" key="4">
    <source>
        <dbReference type="ARBA" id="ARBA00008480"/>
    </source>
</evidence>
<dbReference type="NCBIfam" id="TIGR00453">
    <property type="entry name" value="ispD"/>
    <property type="match status" value="1"/>
</dbReference>
<comment type="function">
    <text evidence="11">Bifunctional enzyme that catalyzes the formation of 4-diphosphocytidyl-2-C-methyl-D-erythritol from CTP and 2-C-methyl-D-erythritol 4-phosphate (MEP) (IspD), and catalyzes the conversion of 4-diphosphocytidyl-2-C-methyl-D-erythritol 2-phosphate (CDP-ME2P) to 2-C-methyl-D-erythritol 2,4-cyclodiphosphate (ME-CPP) with a corresponding release of cytidine 5-monophosphate (CMP) (IspF).</text>
</comment>
<evidence type="ECO:0000256" key="3">
    <source>
        <dbReference type="ARBA" id="ARBA00004709"/>
    </source>
</evidence>
<sequence>MGEKVTAIVVAAGSASRMEGIDKQWVSVGGIPVLVRSMLAFERHPGIAEIVAVVRESDVEKTRALAREYHIQKLAAVTAGGATRQASVQNGVRAADPTAAYYCIHDGARPLVDGDTITRCLTLAAEKGGCTAAVKVKDTIKVAAEDGSIAYTPDRDTLWLTQTPQVFSAGLYQSALAQAAREGRSFTDDCQLVERMGERVYLAQGSYENIKITTPEDLQVAQAIVSGRGEREDAMMKIGHGYDVHRFIEGRPLILGGVEVPSSRGLLGHSDADVLTHAVMDALLGALALGDIGQHFPDTEERYRGADSCRLLEEVMAMVQKQGYRLGNVDATIVAQAPKLAPFIPAMRARLSALCGVEEGRVSVKATTEEGLGFTGAGEGMAAHAVCLLIPRD</sequence>
<dbReference type="AlphaFoldDB" id="A0A926ECF9"/>
<dbReference type="GO" id="GO:0046872">
    <property type="term" value="F:metal ion binding"/>
    <property type="evidence" value="ECO:0007669"/>
    <property type="project" value="UniProtKB-KW"/>
</dbReference>
<organism evidence="13 14">
    <name type="scientific">Zongyangia hominis</name>
    <dbReference type="NCBI Taxonomy" id="2763677"/>
    <lineage>
        <taxon>Bacteria</taxon>
        <taxon>Bacillati</taxon>
        <taxon>Bacillota</taxon>
        <taxon>Clostridia</taxon>
        <taxon>Eubacteriales</taxon>
        <taxon>Oscillospiraceae</taxon>
        <taxon>Zongyangia</taxon>
    </lineage>
</organism>
<dbReference type="InterPro" id="IPR001228">
    <property type="entry name" value="IspD"/>
</dbReference>
<dbReference type="InterPro" id="IPR026596">
    <property type="entry name" value="IspD/F"/>
</dbReference>
<dbReference type="GO" id="GO:0019288">
    <property type="term" value="P:isopentenyl diphosphate biosynthetic process, methylerythritol 4-phosphate pathway"/>
    <property type="evidence" value="ECO:0007669"/>
    <property type="project" value="UniProtKB-UniRule"/>
</dbReference>
<feature type="site" description="Transition state stabilizer" evidence="11">
    <location>
        <position position="17"/>
    </location>
</feature>
<comment type="pathway">
    <text evidence="11">Isoprenoid biosynthesis; isopentenyl diphosphate biosynthesis via DXP pathway; isopentenyl diphosphate from 1-deoxy-D-xylulose 5-phosphate: step 2/6.</text>
</comment>
<dbReference type="EMBL" id="JACRTC010000001">
    <property type="protein sequence ID" value="MBC8569824.1"/>
    <property type="molecule type" value="Genomic_DNA"/>
</dbReference>
<evidence type="ECO:0000313" key="14">
    <source>
        <dbReference type="Proteomes" id="UP000660861"/>
    </source>
</evidence>
<comment type="caution">
    <text evidence="13">The sequence shown here is derived from an EMBL/GenBank/DDBJ whole genome shotgun (WGS) entry which is preliminary data.</text>
</comment>
<keyword evidence="9 11" id="KW-0456">Lyase</keyword>
<feature type="binding site" evidence="11">
    <location>
        <position position="374"/>
    </location>
    <ligand>
        <name>4-CDP-2-C-methyl-D-erythritol 2-phosphate</name>
        <dbReference type="ChEBI" id="CHEBI:57919"/>
    </ligand>
</feature>
<reference evidence="13" key="1">
    <citation type="submission" date="2020-08" db="EMBL/GenBank/DDBJ databases">
        <title>Genome public.</title>
        <authorList>
            <person name="Liu C."/>
            <person name="Sun Q."/>
        </authorList>
    </citation>
    <scope>NUCLEOTIDE SEQUENCE</scope>
    <source>
        <strain evidence="13">NSJ-54</strain>
    </source>
</reference>
<keyword evidence="6 11" id="KW-0548">Nucleotidyltransferase</keyword>
<feature type="site" description="Positions MEP for the nucleophilic attack" evidence="11">
    <location>
        <position position="211"/>
    </location>
</feature>
<dbReference type="FunFam" id="3.90.550.10:FF:000003">
    <property type="entry name" value="2-C-methyl-D-erythritol 4-phosphate cytidylyltransferase"/>
    <property type="match status" value="1"/>
</dbReference>
<dbReference type="CDD" id="cd02516">
    <property type="entry name" value="CDP-ME_synthetase"/>
    <property type="match status" value="1"/>
</dbReference>
<comment type="similarity">
    <text evidence="11">In the N-terminal section; belongs to the IspD/TarI cytidylyltransferase family. IspD subfamily.</text>
</comment>
<dbReference type="Pfam" id="PF01128">
    <property type="entry name" value="IspD"/>
    <property type="match status" value="1"/>
</dbReference>
<evidence type="ECO:0000313" key="13">
    <source>
        <dbReference type="EMBL" id="MBC8569824.1"/>
    </source>
</evidence>
<dbReference type="CDD" id="cd00554">
    <property type="entry name" value="MECDP_synthase"/>
    <property type="match status" value="1"/>
</dbReference>
<keyword evidence="10 11" id="KW-0511">Multifunctional enzyme</keyword>
<dbReference type="Gene3D" id="3.30.1330.50">
    <property type="entry name" value="2-C-methyl-D-erythritol 2,4-cyclodiphosphate synthase"/>
    <property type="match status" value="1"/>
</dbReference>
<evidence type="ECO:0000256" key="2">
    <source>
        <dbReference type="ARBA" id="ARBA00001968"/>
    </source>
</evidence>
<dbReference type="SUPFAM" id="SSF53448">
    <property type="entry name" value="Nucleotide-diphospho-sugar transferases"/>
    <property type="match status" value="1"/>
</dbReference>
<dbReference type="FunFam" id="3.30.1330.50:FF:000001">
    <property type="entry name" value="2-C-methyl-D-erythritol 2,4-cyclodiphosphate synthase"/>
    <property type="match status" value="1"/>
</dbReference>
<feature type="binding site" evidence="11">
    <location>
        <begin position="243"/>
        <end position="245"/>
    </location>
    <ligand>
        <name>4-CDP-2-C-methyl-D-erythritol 2-phosphate</name>
        <dbReference type="ChEBI" id="CHEBI:57919"/>
    </ligand>
</feature>
<comment type="catalytic activity">
    <reaction evidence="11">
        <text>2-C-methyl-D-erythritol 4-phosphate + CTP + H(+) = 4-CDP-2-C-methyl-D-erythritol + diphosphate</text>
        <dbReference type="Rhea" id="RHEA:13429"/>
        <dbReference type="ChEBI" id="CHEBI:15378"/>
        <dbReference type="ChEBI" id="CHEBI:33019"/>
        <dbReference type="ChEBI" id="CHEBI:37563"/>
        <dbReference type="ChEBI" id="CHEBI:57823"/>
        <dbReference type="ChEBI" id="CHEBI:58262"/>
        <dbReference type="EC" id="2.7.7.60"/>
    </reaction>
</comment>
<dbReference type="GO" id="GO:0050518">
    <property type="term" value="F:2-C-methyl-D-erythritol 4-phosphate cytidylyltransferase activity"/>
    <property type="evidence" value="ECO:0007669"/>
    <property type="project" value="UniProtKB-UniRule"/>
</dbReference>
<feature type="region of interest" description="2-C-methyl-D-erythritol 2,4-cyclodiphosphate synthase" evidence="11">
    <location>
        <begin position="237"/>
        <end position="393"/>
    </location>
</feature>
<protein>
    <recommendedName>
        <fullName evidence="11">Bifunctional enzyme IspD/IspF</fullName>
    </recommendedName>
    <domain>
        <recommendedName>
            <fullName evidence="11">2-C-methyl-D-erythritol 4-phosphate cytidylyltransferase</fullName>
            <ecNumber evidence="11">2.7.7.60</ecNumber>
        </recommendedName>
        <alternativeName>
            <fullName evidence="11">4-diphosphocytidyl-2C-methyl-D-erythritol synthase</fullName>
        </alternativeName>
        <alternativeName>
            <fullName evidence="11">MEP cytidylyltransferase</fullName>
            <shortName evidence="11">MCT</shortName>
        </alternativeName>
    </domain>
    <domain>
        <recommendedName>
            <fullName evidence="11">2-C-methyl-D-erythritol 2,4-cyclodiphosphate synthase</fullName>
            <shortName evidence="11">MECDP-synthase</shortName>
            <shortName evidence="11">MECPP-synthase</shortName>
            <shortName evidence="11">MECPS</shortName>
            <ecNumber evidence="11">4.6.1.12</ecNumber>
        </recommendedName>
    </domain>
</protein>
<evidence type="ECO:0000256" key="8">
    <source>
        <dbReference type="ARBA" id="ARBA00023229"/>
    </source>
</evidence>
<dbReference type="NCBIfam" id="TIGR00151">
    <property type="entry name" value="ispF"/>
    <property type="match status" value="1"/>
</dbReference>
<dbReference type="Pfam" id="PF02542">
    <property type="entry name" value="YgbB"/>
    <property type="match status" value="1"/>
</dbReference>
<feature type="binding site" evidence="11">
    <location>
        <begin position="291"/>
        <end position="293"/>
    </location>
    <ligand>
        <name>4-CDP-2-C-methyl-D-erythritol 2-phosphate</name>
        <dbReference type="ChEBI" id="CHEBI:57919"/>
    </ligand>
</feature>
<feature type="binding site" evidence="11">
    <location>
        <begin position="367"/>
        <end position="370"/>
    </location>
    <ligand>
        <name>4-CDP-2-C-methyl-D-erythritol 2-phosphate</name>
        <dbReference type="ChEBI" id="CHEBI:57919"/>
    </ligand>
</feature>
<dbReference type="HAMAP" id="MF_01520">
    <property type="entry name" value="IspDF"/>
    <property type="match status" value="1"/>
</dbReference>
<evidence type="ECO:0000256" key="11">
    <source>
        <dbReference type="HAMAP-Rule" id="MF_01520"/>
    </source>
</evidence>
<proteinExistence type="inferred from homology"/>
<dbReference type="RefSeq" id="WP_262396911.1">
    <property type="nucleotide sequence ID" value="NZ_JACRTC010000001.1"/>
</dbReference>
<feature type="binding site" evidence="11">
    <location>
        <begin position="269"/>
        <end position="270"/>
    </location>
    <ligand>
        <name>4-CDP-2-C-methyl-D-erythritol 2-phosphate</name>
        <dbReference type="ChEBI" id="CHEBI:57919"/>
    </ligand>
</feature>
<keyword evidence="5 11" id="KW-0808">Transferase</keyword>
<comment type="catalytic activity">
    <reaction evidence="1 11">
        <text>4-CDP-2-C-methyl-D-erythritol 2-phosphate = 2-C-methyl-D-erythritol 2,4-cyclic diphosphate + CMP</text>
        <dbReference type="Rhea" id="RHEA:23864"/>
        <dbReference type="ChEBI" id="CHEBI:57919"/>
        <dbReference type="ChEBI" id="CHEBI:58483"/>
        <dbReference type="ChEBI" id="CHEBI:60377"/>
        <dbReference type="EC" id="4.6.1.12"/>
    </reaction>
</comment>
<keyword evidence="8 11" id="KW-0414">Isoprene biosynthesis</keyword>
<feature type="binding site" evidence="11">
    <location>
        <begin position="296"/>
        <end position="300"/>
    </location>
    <ligand>
        <name>4-CDP-2-C-methyl-D-erythritol 2-phosphate</name>
        <dbReference type="ChEBI" id="CHEBI:57919"/>
    </ligand>
</feature>
<dbReference type="PANTHER" id="PTHR43181:SF1">
    <property type="entry name" value="2-C-METHYL-D-ERYTHRITOL 2,4-CYCLODIPHOSPHATE SYNTHASE, CHLOROPLASTIC"/>
    <property type="match status" value="1"/>
</dbReference>
<dbReference type="GO" id="GO:0016114">
    <property type="term" value="P:terpenoid biosynthetic process"/>
    <property type="evidence" value="ECO:0007669"/>
    <property type="project" value="InterPro"/>
</dbReference>
<dbReference type="GO" id="GO:0008685">
    <property type="term" value="F:2-C-methyl-D-erythritol 2,4-cyclodiphosphate synthase activity"/>
    <property type="evidence" value="ECO:0007669"/>
    <property type="project" value="UniProtKB-UniRule"/>
</dbReference>
<dbReference type="InterPro" id="IPR029044">
    <property type="entry name" value="Nucleotide-diphossugar_trans"/>
</dbReference>
<dbReference type="EC" id="2.7.7.60" evidence="11"/>
<dbReference type="Proteomes" id="UP000660861">
    <property type="component" value="Unassembled WGS sequence"/>
</dbReference>
<evidence type="ECO:0000256" key="7">
    <source>
        <dbReference type="ARBA" id="ARBA00022723"/>
    </source>
</evidence>
<accession>A0A926ECF9</accession>
<feature type="site" description="Transition state stabilizer" evidence="11">
    <location>
        <position position="368"/>
    </location>
</feature>
<feature type="site" description="Positions MEP for the nucleophilic attack" evidence="11">
    <location>
        <position position="155"/>
    </location>
</feature>
<dbReference type="PANTHER" id="PTHR43181">
    <property type="entry name" value="2-C-METHYL-D-ERYTHRITOL 2,4-CYCLODIPHOSPHATE SYNTHASE, CHLOROPLASTIC"/>
    <property type="match status" value="1"/>
</dbReference>
<feature type="site" description="Transition state stabilizer" evidence="11">
    <location>
        <position position="23"/>
    </location>
</feature>
<dbReference type="InterPro" id="IPR034683">
    <property type="entry name" value="IspD/TarI"/>
</dbReference>
<keyword evidence="14" id="KW-1185">Reference proteome</keyword>
<dbReference type="HAMAP" id="MF_00107">
    <property type="entry name" value="IspF"/>
    <property type="match status" value="1"/>
</dbReference>
<dbReference type="EC" id="4.6.1.12" evidence="11"/>
<evidence type="ECO:0000256" key="10">
    <source>
        <dbReference type="ARBA" id="ARBA00023268"/>
    </source>
</evidence>
<name>A0A926ECF9_9FIRM</name>
<gene>
    <name evidence="11" type="primary">ispDF</name>
    <name evidence="13" type="ORF">H8709_03155</name>
</gene>
<feature type="binding site" evidence="11">
    <location>
        <position position="243"/>
    </location>
    <ligand>
        <name>a divalent metal cation</name>
        <dbReference type="ChEBI" id="CHEBI:60240"/>
    </ligand>
</feature>
<dbReference type="SUPFAM" id="SSF69765">
    <property type="entry name" value="IpsF-like"/>
    <property type="match status" value="1"/>
</dbReference>
<feature type="region of interest" description="2-C-methyl-D-erythritol 4-phosphate cytidylyltransferase" evidence="11">
    <location>
        <begin position="1"/>
        <end position="236"/>
    </location>
</feature>
<feature type="binding site" evidence="11">
    <location>
        <position position="277"/>
    </location>
    <ligand>
        <name>a divalent metal cation</name>
        <dbReference type="ChEBI" id="CHEBI:60240"/>
    </ligand>
</feature>
<comment type="caution">
    <text evidence="11">Lacks conserved residue(s) required for the propagation of feature annotation.</text>
</comment>
<keyword evidence="7 11" id="KW-0479">Metal-binding</keyword>
<comment type="cofactor">
    <cofactor evidence="2 11">
        <name>a divalent metal cation</name>
        <dbReference type="ChEBI" id="CHEBI:60240"/>
    </cofactor>
</comment>
<dbReference type="Gene3D" id="3.90.550.10">
    <property type="entry name" value="Spore Coat Polysaccharide Biosynthesis Protein SpsA, Chain A"/>
    <property type="match status" value="1"/>
</dbReference>
<evidence type="ECO:0000256" key="5">
    <source>
        <dbReference type="ARBA" id="ARBA00022679"/>
    </source>
</evidence>
<feature type="domain" description="2-C-methyl-D-erythritol 2,4-cyclodiphosphate synthase" evidence="12">
    <location>
        <begin position="236"/>
        <end position="389"/>
    </location>
</feature>
<evidence type="ECO:0000256" key="1">
    <source>
        <dbReference type="ARBA" id="ARBA00000200"/>
    </source>
</evidence>
<dbReference type="HAMAP" id="MF_00108">
    <property type="entry name" value="IspD"/>
    <property type="match status" value="1"/>
</dbReference>
<dbReference type="InterPro" id="IPR003526">
    <property type="entry name" value="MECDP_synthase"/>
</dbReference>
<evidence type="ECO:0000256" key="6">
    <source>
        <dbReference type="ARBA" id="ARBA00022695"/>
    </source>
</evidence>
<dbReference type="InterPro" id="IPR020555">
    <property type="entry name" value="MECDP_synthase_CS"/>
</dbReference>
<feature type="site" description="Transition state stabilizer" evidence="11">
    <location>
        <position position="269"/>
    </location>
</feature>
<comment type="similarity">
    <text evidence="11">In the C-terminal section; belongs to the IspF family.</text>
</comment>
<evidence type="ECO:0000259" key="12">
    <source>
        <dbReference type="Pfam" id="PF02542"/>
    </source>
</evidence>
<comment type="pathway">
    <text evidence="3 11">Isoprenoid biosynthesis; isopentenyl diphosphate biosynthesis via DXP pathway; isopentenyl diphosphate from 1-deoxy-D-xylulose 5-phosphate: step 4/6.</text>
</comment>
<dbReference type="PROSITE" id="PS01350">
    <property type="entry name" value="ISPF"/>
    <property type="match status" value="1"/>
</dbReference>
<feature type="binding site" evidence="11">
    <location>
        <position position="245"/>
    </location>
    <ligand>
        <name>a divalent metal cation</name>
        <dbReference type="ChEBI" id="CHEBI:60240"/>
    </ligand>
</feature>
<evidence type="ECO:0000256" key="9">
    <source>
        <dbReference type="ARBA" id="ARBA00023239"/>
    </source>
</evidence>
<dbReference type="InterPro" id="IPR036571">
    <property type="entry name" value="MECDP_synthase_sf"/>
</dbReference>
<comment type="similarity">
    <text evidence="4">Belongs to the IspF family.</text>
</comment>